<reference evidence="1 2" key="1">
    <citation type="submission" date="2019-03" db="EMBL/GenBank/DDBJ databases">
        <title>Single cell metagenomics reveals metabolic interactions within the superorganism composed of flagellate Streblomastix strix and complex community of Bacteroidetes bacteria on its surface.</title>
        <authorList>
            <person name="Treitli S.C."/>
            <person name="Kolisko M."/>
            <person name="Husnik F."/>
            <person name="Keeling P."/>
            <person name="Hampl V."/>
        </authorList>
    </citation>
    <scope>NUCLEOTIDE SEQUENCE [LARGE SCALE GENOMIC DNA]</scope>
    <source>
        <strain evidence="1">ST1C</strain>
    </source>
</reference>
<feature type="non-terminal residue" evidence="1">
    <location>
        <position position="227"/>
    </location>
</feature>
<dbReference type="EMBL" id="SNRW01037189">
    <property type="protein sequence ID" value="KAA6353932.1"/>
    <property type="molecule type" value="Genomic_DNA"/>
</dbReference>
<sequence length="227" mass="25940">MTKVIKDEDIDFAQVPANQTQIRILDNASTDVQITVSIINSIKGYDQPENIVEDVDKLCKLISRLSQRYLQIILTKEFRTWLTRYIGQCQSPFELKVLDLIEIIAERGVDFLLPYQQNRFFDHKTDEQLMERIQEALITISKSGQQEQWASTDVALKLACITSYILKVVRLNVEQSKIIGSVVKAHTDKISKLECKLRIDLPASDTTKKLQSSVYGAVSQICCKDEK</sequence>
<evidence type="ECO:0000313" key="2">
    <source>
        <dbReference type="Proteomes" id="UP000324800"/>
    </source>
</evidence>
<evidence type="ECO:0000313" key="1">
    <source>
        <dbReference type="EMBL" id="KAA6353932.1"/>
    </source>
</evidence>
<organism evidence="1 2">
    <name type="scientific">Streblomastix strix</name>
    <dbReference type="NCBI Taxonomy" id="222440"/>
    <lineage>
        <taxon>Eukaryota</taxon>
        <taxon>Metamonada</taxon>
        <taxon>Preaxostyla</taxon>
        <taxon>Oxymonadida</taxon>
        <taxon>Streblomastigidae</taxon>
        <taxon>Streblomastix</taxon>
    </lineage>
</organism>
<protein>
    <submittedName>
        <fullName evidence="1">Uncharacterized protein</fullName>
    </submittedName>
</protein>
<proteinExistence type="predicted"/>
<dbReference type="AlphaFoldDB" id="A0A5J4T7F6"/>
<name>A0A5J4T7F6_9EUKA</name>
<comment type="caution">
    <text evidence="1">The sequence shown here is derived from an EMBL/GenBank/DDBJ whole genome shotgun (WGS) entry which is preliminary data.</text>
</comment>
<gene>
    <name evidence="1" type="ORF">EZS28_050541</name>
</gene>
<accession>A0A5J4T7F6</accession>
<dbReference type="Proteomes" id="UP000324800">
    <property type="component" value="Unassembled WGS sequence"/>
</dbReference>